<evidence type="ECO:0000313" key="1">
    <source>
        <dbReference type="EMBL" id="BAK36093.1"/>
    </source>
</evidence>
<gene>
    <name evidence="1" type="ordered locus">MLP_30790</name>
</gene>
<dbReference type="AlphaFoldDB" id="F5XKM1"/>
<accession>F5XKM1</accession>
<reference evidence="1 2" key="1">
    <citation type="submission" date="2011-05" db="EMBL/GenBank/DDBJ databases">
        <title>Whole genome sequence of Microlunatus phosphovorus NM-1.</title>
        <authorList>
            <person name="Hosoyama A."/>
            <person name="Sasaki K."/>
            <person name="Harada T."/>
            <person name="Igarashi R."/>
            <person name="Kawakoshi A."/>
            <person name="Sasagawa M."/>
            <person name="Fukada J."/>
            <person name="Nakamura S."/>
            <person name="Katano Y."/>
            <person name="Hanada S."/>
            <person name="Kamagata Y."/>
            <person name="Nakamura N."/>
            <person name="Yamazaki S."/>
            <person name="Fujita N."/>
        </authorList>
    </citation>
    <scope>NUCLEOTIDE SEQUENCE [LARGE SCALE GENOMIC DNA]</scope>
    <source>
        <strain evidence="2">ATCC 700054 / DSM 10555 / JCM 9379 / NBRC 101784 / NCIMB 13414 / VKM Ac-1990 / NM-1</strain>
    </source>
</reference>
<sequence length="142" mass="13805">MAVGTDSETSMFFAVRAGVPRSTVLTGSSRSTVGRFDGFGGSAGTPPRLPGALGRAFLLVVGCSTVAGRRAGAGCLVAVELEAGLDAGVGELDAVAGACWLGAAAGVDLTVGALRVAAGVAADRVVWPAPAPPAPFGPAPSR</sequence>
<name>F5XKM1_MICPN</name>
<keyword evidence="2" id="KW-1185">Reference proteome</keyword>
<dbReference type="HOGENOM" id="CLU_1813593_0_0_11"/>
<dbReference type="EMBL" id="AP012204">
    <property type="protein sequence ID" value="BAK36093.1"/>
    <property type="molecule type" value="Genomic_DNA"/>
</dbReference>
<dbReference type="Proteomes" id="UP000007947">
    <property type="component" value="Chromosome"/>
</dbReference>
<proteinExistence type="predicted"/>
<evidence type="ECO:0000313" key="2">
    <source>
        <dbReference type="Proteomes" id="UP000007947"/>
    </source>
</evidence>
<dbReference type="KEGG" id="mph:MLP_30790"/>
<protein>
    <submittedName>
        <fullName evidence="1">Uncharacterized protein</fullName>
    </submittedName>
</protein>
<organism evidence="1 2">
    <name type="scientific">Microlunatus phosphovorus (strain ATCC 700054 / DSM 10555 / JCM 9379 / NBRC 101784 / NCIMB 13414 / VKM Ac-1990 / NM-1)</name>
    <dbReference type="NCBI Taxonomy" id="1032480"/>
    <lineage>
        <taxon>Bacteria</taxon>
        <taxon>Bacillati</taxon>
        <taxon>Actinomycetota</taxon>
        <taxon>Actinomycetes</taxon>
        <taxon>Propionibacteriales</taxon>
        <taxon>Propionibacteriaceae</taxon>
        <taxon>Microlunatus</taxon>
    </lineage>
</organism>